<evidence type="ECO:0000256" key="1">
    <source>
        <dbReference type="SAM" id="MobiDB-lite"/>
    </source>
</evidence>
<sequence length="106" mass="11628">MGWACKMATPDAIDEAEATNTLLQQPATTTLDPDAHLVPGQDAQPPVGRRKPCRNGMETRLRLLALLSHQNTAKLTHQPMTRQKNHVRRTPRISAGVGSKDTLVVK</sequence>
<organism evidence="2 3">
    <name type="scientific">Panicum virgatum</name>
    <name type="common">Blackwell switchgrass</name>
    <dbReference type="NCBI Taxonomy" id="38727"/>
    <lineage>
        <taxon>Eukaryota</taxon>
        <taxon>Viridiplantae</taxon>
        <taxon>Streptophyta</taxon>
        <taxon>Embryophyta</taxon>
        <taxon>Tracheophyta</taxon>
        <taxon>Spermatophyta</taxon>
        <taxon>Magnoliopsida</taxon>
        <taxon>Liliopsida</taxon>
        <taxon>Poales</taxon>
        <taxon>Poaceae</taxon>
        <taxon>PACMAD clade</taxon>
        <taxon>Panicoideae</taxon>
        <taxon>Panicodae</taxon>
        <taxon>Paniceae</taxon>
        <taxon>Panicinae</taxon>
        <taxon>Panicum</taxon>
        <taxon>Panicum sect. Hiantes</taxon>
    </lineage>
</organism>
<feature type="compositionally biased region" description="Polar residues" evidence="1">
    <location>
        <begin position="72"/>
        <end position="82"/>
    </location>
</feature>
<reference evidence="2" key="1">
    <citation type="submission" date="2020-05" db="EMBL/GenBank/DDBJ databases">
        <title>WGS assembly of Panicum virgatum.</title>
        <authorList>
            <person name="Lovell J.T."/>
            <person name="Jenkins J."/>
            <person name="Shu S."/>
            <person name="Juenger T.E."/>
            <person name="Schmutz J."/>
        </authorList>
    </citation>
    <scope>NUCLEOTIDE SEQUENCE</scope>
    <source>
        <strain evidence="2">AP13</strain>
    </source>
</reference>
<evidence type="ECO:0000313" key="2">
    <source>
        <dbReference type="EMBL" id="KAG2618774.1"/>
    </source>
</evidence>
<evidence type="ECO:0000313" key="3">
    <source>
        <dbReference type="Proteomes" id="UP000823388"/>
    </source>
</evidence>
<feature type="region of interest" description="Disordered" evidence="1">
    <location>
        <begin position="29"/>
        <end position="54"/>
    </location>
</feature>
<feature type="region of interest" description="Disordered" evidence="1">
    <location>
        <begin position="72"/>
        <end position="106"/>
    </location>
</feature>
<keyword evidence="3" id="KW-1185">Reference proteome</keyword>
<dbReference type="EMBL" id="CM029042">
    <property type="protein sequence ID" value="KAG2618774.1"/>
    <property type="molecule type" value="Genomic_DNA"/>
</dbReference>
<accession>A0A8T0UDE6</accession>
<dbReference type="Proteomes" id="UP000823388">
    <property type="component" value="Chromosome 3N"/>
</dbReference>
<protein>
    <submittedName>
        <fullName evidence="2">Uncharacterized protein</fullName>
    </submittedName>
</protein>
<gene>
    <name evidence="2" type="ORF">PVAP13_3NG141308</name>
</gene>
<proteinExistence type="predicted"/>
<name>A0A8T0UDE6_PANVG</name>
<dbReference type="AlphaFoldDB" id="A0A8T0UDE6"/>
<comment type="caution">
    <text evidence="2">The sequence shown here is derived from an EMBL/GenBank/DDBJ whole genome shotgun (WGS) entry which is preliminary data.</text>
</comment>